<dbReference type="InterPro" id="IPR006530">
    <property type="entry name" value="YD"/>
</dbReference>
<feature type="region of interest" description="Disordered" evidence="2">
    <location>
        <begin position="186"/>
        <end position="214"/>
    </location>
</feature>
<dbReference type="Gene3D" id="2.180.10.10">
    <property type="entry name" value="RHS repeat-associated core"/>
    <property type="match status" value="2"/>
</dbReference>
<accession>A0ABT0RC01</accession>
<keyword evidence="5" id="KW-1185">Reference proteome</keyword>
<feature type="region of interest" description="Disordered" evidence="2">
    <location>
        <begin position="1"/>
        <end position="23"/>
    </location>
</feature>
<dbReference type="Pfam" id="PF25023">
    <property type="entry name" value="TEN_YD-shell"/>
    <property type="match status" value="1"/>
</dbReference>
<dbReference type="NCBIfam" id="TIGR01643">
    <property type="entry name" value="YD_repeat_2x"/>
    <property type="match status" value="1"/>
</dbReference>
<evidence type="ECO:0000259" key="3">
    <source>
        <dbReference type="Pfam" id="PF25023"/>
    </source>
</evidence>
<name>A0ABT0RC01_9BACT</name>
<evidence type="ECO:0000256" key="1">
    <source>
        <dbReference type="ARBA" id="ARBA00022737"/>
    </source>
</evidence>
<dbReference type="NCBIfam" id="TIGR03696">
    <property type="entry name" value="Rhs_assc_core"/>
    <property type="match status" value="1"/>
</dbReference>
<dbReference type="InterPro" id="IPR056823">
    <property type="entry name" value="TEN-like_YD-shell"/>
</dbReference>
<dbReference type="PANTHER" id="PTHR32305:SF15">
    <property type="entry name" value="PROTEIN RHSA-RELATED"/>
    <property type="match status" value="1"/>
</dbReference>
<dbReference type="GeneID" id="84024835"/>
<keyword evidence="1" id="KW-0677">Repeat</keyword>
<sequence length="2001" mass="222106">MNEQTFDNSRDNGNSLSRSDSSNMILAEECPGFKYYIPATRTRTGEPQNIHESIKEGPPSEGFHKDFYWIVKVGDPSGETREPIQVTADLSVDDLGEFSMGPLKISLPEQGPNGGSSGQSDSASGKLPPGFYCATLSYDNIDYKKNANKAFLEFSLNASPGKAVPEDNEDNAGDCERDDCDCQKGAQNENTTQPGGEEGAPASRKIRSAEWASSSGGKNITATISKNNMLWQANFGTFRGMGGVPGGMLEITAKNFSETAWSIHSLAYNHPMASRLEKPSGSSYIGQPNTMVKVVSGTSKHHYLIGGDGNSIFGAGVSTGTTTSARVQYGSSGETSHIEFKTHTKSSTIYSTVSGMPSSYNTWSGKQISSSEFARYLDIVKAEDGSLRQIWNLWDGVANIENISENGYSIALYLPNQVGVKDNSTGLYQLTGEPFKSFDIGPNEERDRIIVTERAAGRPPYVVSWWQAGGAWSMSKGTGEDEIVTLVEREELGGNRYRLTAKVKRGMEGEVVSCTSETFSKTDEGTQRNDKTMAYGSPISRKTTYSYDDAGRGNVVDKNASTKDNIWSSGYDTHSRPTVSYEPWAGGTRKAIYTYYKDGDFYDSDIDHQRIALVKEGNATQYRRINYKYSTVNHVRRVEKRTTALGSGKTQFEATETWLGTAPNPHAQGRIKFHRDINGVQTAYTYEPNNSYGSLYKVTKETQVSGKAVHGQSTRQIRYVSAQGNDMRIEDYVLLSNGTWKLVEAMDYEYDCENRWIKRTRANGRITEREMMCCGPLWERDEDGILTTYSYNTARQLVEVIRSATETTPEMITSYTRDAMDRILETRVDIGPMTTITRTSYDLLGRRVSYTDKLGRVTTYSYSEDGLTTTETTPTGATLITRKHADGTLLEQSGTGQRHLIYMVEALKNGVRTTISTPSPEGSAGIVLSRETVDGFGQTVKKELPNTEGGWIVTDYVYNEKGQKTQEQTVGLAPILYDYDTMGNLIRETVKLDDSPTKLNSRITEWAVSFEDGSDGVYLKETSTIYTPEGAPVRTSEISLISSTHATLAGKTVIRDTRGNEGVTWTEYSTSAKRIIKRQTPASNTMAEDVLIDGFLISGTDLAGVATTHARIYTEHGLTLINTDVRGNATILEQDVAGRSVKVTNAMGGVTTTSYDPATGKPSFVTDALGNTVCFSYDCRGRKIAEYGTGVQPALYAYDDADNVVSLTTFRAGEEAIVSDPTERTDGDTTTWRYDASTGLLLSKTYADGTSANYEYDSMNRLERSINPRSLAAIRTYAPLTGELLSVICDDSSTTQTPPVTYSYNYLGMPVSVSDGSGTREFIYNQYNELEAEKMQGLVSCVLSNTRDSLGRAAGYSLLCGEETVQAVSYGYDTKGRLGNVSMDGLEAPFNYGYNVNHGLLETLSYPNTLKRWYTREEKRNLLIKVDYLRPGGQNYPAKVDYTYDILGRPMTKMDYFNTPNPDLTHNYTYNERGELVADAMSRGGTYSYVYDNMGNRITGREGTADSSVYASNELNQYVSIIEGTQTPFLPEYDLEGNQTKVKTATGEWSVTYNAFNQAIEFVQGEMRIECLYDYLHRRVEKSVYNGENLVSRKRFIYKDYLQIAELDAANADETVLPILKKTYLWDPVETTATRILAMRNYDGMGSNPENLYFTHDRMKNAIALFGSKAGRRALYEYAPYGAVIKAEGDMALVNPFRFSSEYHDDELGMVYYNYRYLNPLDGRWINRDFVSVSGVINEYVFNDNFVSGYTDILGLSPDYKPYLCNGSTLPPSALGSSQTPSQPSYPKADDILQNIDRKYDKNGDGEVDECFCEKFAKALEQLANDPSVNNYNDFLQALSDGSEKGDFVNQVSEKLAKDLNKEMKTGSKLFNNVDNLFNGDKDATLKRLMHGNTPRNQKNVGFKPEMAANGANNARHFAWALHEGQLGARAAQLMDFAESLIRSGARQQECEAEVESDRAAAGAAKDLSKVFKSHYFDKDTWNKNKSKIADTWRKRFCQEK</sequence>
<evidence type="ECO:0000256" key="2">
    <source>
        <dbReference type="SAM" id="MobiDB-lite"/>
    </source>
</evidence>
<feature type="domain" description="Teneurin-like YD-shell" evidence="3">
    <location>
        <begin position="1440"/>
        <end position="1734"/>
    </location>
</feature>
<dbReference type="Proteomes" id="UP001202031">
    <property type="component" value="Unassembled WGS sequence"/>
</dbReference>
<dbReference type="EMBL" id="JAMGSI010000003">
    <property type="protein sequence ID" value="MCL6658270.1"/>
    <property type="molecule type" value="Genomic_DNA"/>
</dbReference>
<protein>
    <submittedName>
        <fullName evidence="4">Sugar-binding protein</fullName>
    </submittedName>
</protein>
<comment type="caution">
    <text evidence="4">The sequence shown here is derived from an EMBL/GenBank/DDBJ whole genome shotgun (WGS) entry which is preliminary data.</text>
</comment>
<gene>
    <name evidence="4" type="ORF">M8N44_13205</name>
</gene>
<organism evidence="4 5">
    <name type="scientific">Akkermansia massiliensis</name>
    <dbReference type="NCBI Taxonomy" id="2927224"/>
    <lineage>
        <taxon>Bacteria</taxon>
        <taxon>Pseudomonadati</taxon>
        <taxon>Verrucomicrobiota</taxon>
        <taxon>Verrucomicrobiia</taxon>
        <taxon>Verrucomicrobiales</taxon>
        <taxon>Akkermansiaceae</taxon>
        <taxon>Akkermansia</taxon>
    </lineage>
</organism>
<evidence type="ECO:0000313" key="4">
    <source>
        <dbReference type="EMBL" id="MCL6658270.1"/>
    </source>
</evidence>
<dbReference type="InterPro" id="IPR050708">
    <property type="entry name" value="T6SS_VgrG/RHS"/>
</dbReference>
<reference evidence="4 5" key="1">
    <citation type="submission" date="2022-03" db="EMBL/GenBank/DDBJ databases">
        <title>Taxonomic description of new species and reclassification of some bacterial strains.</title>
        <authorList>
            <person name="Ndongo S."/>
        </authorList>
    </citation>
    <scope>NUCLEOTIDE SEQUENCE [LARGE SCALE GENOMIC DNA]</scope>
    <source>
        <strain evidence="4 5">Marseille-P6666</strain>
    </source>
</reference>
<dbReference type="Pfam" id="PF05593">
    <property type="entry name" value="RHS_repeat"/>
    <property type="match status" value="1"/>
</dbReference>
<dbReference type="RefSeq" id="WP_180976199.1">
    <property type="nucleotide sequence ID" value="NZ_CP072027.1"/>
</dbReference>
<proteinExistence type="predicted"/>
<feature type="region of interest" description="Disordered" evidence="2">
    <location>
        <begin position="101"/>
        <end position="124"/>
    </location>
</feature>
<dbReference type="PANTHER" id="PTHR32305">
    <property type="match status" value="1"/>
</dbReference>
<dbReference type="InterPro" id="IPR022385">
    <property type="entry name" value="Rhs_assc_core"/>
</dbReference>
<dbReference type="InterPro" id="IPR031325">
    <property type="entry name" value="RHS_repeat"/>
</dbReference>
<evidence type="ECO:0000313" key="5">
    <source>
        <dbReference type="Proteomes" id="UP001202031"/>
    </source>
</evidence>